<dbReference type="RefSeq" id="WP_024982451.1">
    <property type="nucleotide sequence ID" value="NZ_CBCRUM010000007.1"/>
</dbReference>
<dbReference type="AlphaFoldDB" id="A0A1I4SNC3"/>
<dbReference type="eggNOG" id="COG0607">
    <property type="taxonomic scope" value="Bacteria"/>
</dbReference>
<dbReference type="STRING" id="29536.FLB_05040"/>
<dbReference type="InterPro" id="IPR001763">
    <property type="entry name" value="Rhodanese-like_dom"/>
</dbReference>
<keyword evidence="2" id="KW-0808">Transferase</keyword>
<dbReference type="GO" id="GO:0016740">
    <property type="term" value="F:transferase activity"/>
    <property type="evidence" value="ECO:0007669"/>
    <property type="project" value="UniProtKB-KW"/>
</dbReference>
<dbReference type="Pfam" id="PF00581">
    <property type="entry name" value="Rhodanese"/>
    <property type="match status" value="1"/>
</dbReference>
<protein>
    <submittedName>
        <fullName evidence="2">Rhodanese-related sulfurtransferase</fullName>
    </submittedName>
</protein>
<dbReference type="PANTHER" id="PTHR43031">
    <property type="entry name" value="FAD-DEPENDENT OXIDOREDUCTASE"/>
    <property type="match status" value="1"/>
</dbReference>
<evidence type="ECO:0000259" key="1">
    <source>
        <dbReference type="PROSITE" id="PS50206"/>
    </source>
</evidence>
<dbReference type="CDD" id="cd00158">
    <property type="entry name" value="RHOD"/>
    <property type="match status" value="1"/>
</dbReference>
<dbReference type="InterPro" id="IPR050229">
    <property type="entry name" value="GlpE_sulfurtransferase"/>
</dbReference>
<dbReference type="Gene3D" id="3.40.250.10">
    <property type="entry name" value="Rhodanese-like domain"/>
    <property type="match status" value="1"/>
</dbReference>
<organism evidence="2 3">
    <name type="scientific">Flavobacterium succinicans</name>
    <dbReference type="NCBI Taxonomy" id="29536"/>
    <lineage>
        <taxon>Bacteria</taxon>
        <taxon>Pseudomonadati</taxon>
        <taxon>Bacteroidota</taxon>
        <taxon>Flavobacteriia</taxon>
        <taxon>Flavobacteriales</taxon>
        <taxon>Flavobacteriaceae</taxon>
        <taxon>Flavobacterium</taxon>
    </lineage>
</organism>
<dbReference type="PANTHER" id="PTHR43031:SF1">
    <property type="entry name" value="PYRIDINE NUCLEOTIDE-DISULPHIDE OXIDOREDUCTASE"/>
    <property type="match status" value="1"/>
</dbReference>
<dbReference type="EMBL" id="FOUT01000001">
    <property type="protein sequence ID" value="SFM65897.1"/>
    <property type="molecule type" value="Genomic_DNA"/>
</dbReference>
<dbReference type="InterPro" id="IPR036873">
    <property type="entry name" value="Rhodanese-like_dom_sf"/>
</dbReference>
<reference evidence="3" key="1">
    <citation type="submission" date="2016-10" db="EMBL/GenBank/DDBJ databases">
        <authorList>
            <person name="Varghese N."/>
            <person name="Submissions S."/>
        </authorList>
    </citation>
    <scope>NUCLEOTIDE SEQUENCE [LARGE SCALE GENOMIC DNA]</scope>
    <source>
        <strain evidence="3">DSM 4002</strain>
    </source>
</reference>
<dbReference type="SUPFAM" id="SSF52821">
    <property type="entry name" value="Rhodanese/Cell cycle control phosphatase"/>
    <property type="match status" value="1"/>
</dbReference>
<accession>A0A1I4SNC3</accession>
<evidence type="ECO:0000313" key="3">
    <source>
        <dbReference type="Proteomes" id="UP000182961"/>
    </source>
</evidence>
<dbReference type="SMART" id="SM00450">
    <property type="entry name" value="RHOD"/>
    <property type="match status" value="1"/>
</dbReference>
<sequence length="104" mass="11265">MITFLKRILGLGPTTNYKALLQQGAIIIDVRSKDEYNSGHIQNSLNIPVDALRLNLGKLKNKNQIIITCCASGMRSASAKSILKANGFSEVYNGGGWASLKSKL</sequence>
<keyword evidence="3" id="KW-1185">Reference proteome</keyword>
<name>A0A1I4SNC3_9FLAO</name>
<gene>
    <name evidence="2" type="ORF">SAMN05444143_101909</name>
</gene>
<feature type="domain" description="Rhodanese" evidence="1">
    <location>
        <begin position="21"/>
        <end position="102"/>
    </location>
</feature>
<dbReference type="Proteomes" id="UP000182961">
    <property type="component" value="Unassembled WGS sequence"/>
</dbReference>
<dbReference type="PROSITE" id="PS50206">
    <property type="entry name" value="RHODANESE_3"/>
    <property type="match status" value="1"/>
</dbReference>
<proteinExistence type="predicted"/>
<evidence type="ECO:0000313" key="2">
    <source>
        <dbReference type="EMBL" id="SFM65897.1"/>
    </source>
</evidence>